<dbReference type="GO" id="GO:0016747">
    <property type="term" value="F:acyltransferase activity, transferring groups other than amino-acyl groups"/>
    <property type="evidence" value="ECO:0007669"/>
    <property type="project" value="InterPro"/>
</dbReference>
<evidence type="ECO:0000313" key="3">
    <source>
        <dbReference type="EMBL" id="QOL19297.1"/>
    </source>
</evidence>
<sequence length="268" mass="30002">MPMNYLKATLLSLILLGCATLDAPQSSDSLPNLAQRYNIQWDSQSNRPHSIPGGDGFILKPCDASDESQQNLFIYLYTLPKSIKGYLDGKPKSTPEALHILINQSYRWEDGNFLSGFVGYAPDGTAFMHCGIGQFPNKHMAELFLIELPGFRNQGYGKKAMAALDRWATFLNKAGTTLNGDRKSEIRTLIARVSPDNIPAMKLLISSGFKSEFKSNQFKDELNEPPPDHVKFTQQQIIIDGKSHKITVMTTPRRPEPKVIFLKRIGEN</sequence>
<evidence type="ECO:0000256" key="1">
    <source>
        <dbReference type="SAM" id="SignalP"/>
    </source>
</evidence>
<dbReference type="AlphaFoldDB" id="A0A7L9RRQ9"/>
<evidence type="ECO:0000259" key="2">
    <source>
        <dbReference type="PROSITE" id="PS51186"/>
    </source>
</evidence>
<feature type="chain" id="PRO_5032605608" description="N-acetyltransferase domain-containing protein" evidence="1">
    <location>
        <begin position="24"/>
        <end position="268"/>
    </location>
</feature>
<dbReference type="EMBL" id="CP054719">
    <property type="protein sequence ID" value="QOL19297.1"/>
    <property type="molecule type" value="Genomic_DNA"/>
</dbReference>
<dbReference type="Pfam" id="PF00583">
    <property type="entry name" value="Acetyltransf_1"/>
    <property type="match status" value="1"/>
</dbReference>
<dbReference type="Proteomes" id="UP000594001">
    <property type="component" value="Chromosome"/>
</dbReference>
<gene>
    <name evidence="3" type="ORF">CPBP_00046</name>
</gene>
<protein>
    <recommendedName>
        <fullName evidence="2">N-acetyltransferase domain-containing protein</fullName>
    </recommendedName>
</protein>
<name>A0A7L9RRQ9_9PROT</name>
<dbReference type="InterPro" id="IPR016181">
    <property type="entry name" value="Acyl_CoA_acyltransferase"/>
</dbReference>
<dbReference type="SUPFAM" id="SSF55729">
    <property type="entry name" value="Acyl-CoA N-acyltransferases (Nat)"/>
    <property type="match status" value="1"/>
</dbReference>
<feature type="domain" description="N-acetyltransferase" evidence="2">
    <location>
        <begin position="72"/>
        <end position="237"/>
    </location>
</feature>
<dbReference type="InterPro" id="IPR000182">
    <property type="entry name" value="GNAT_dom"/>
</dbReference>
<dbReference type="PROSITE" id="PS51186">
    <property type="entry name" value="GNAT"/>
    <property type="match status" value="1"/>
</dbReference>
<dbReference type="KEGG" id="pbal:CPBP_00046"/>
<evidence type="ECO:0000313" key="4">
    <source>
        <dbReference type="Proteomes" id="UP000594001"/>
    </source>
</evidence>
<dbReference type="Gene3D" id="3.40.630.30">
    <property type="match status" value="1"/>
</dbReference>
<organism evidence="3 4">
    <name type="scientific">Candidatus Bodocaedibacter vickermanii</name>
    <dbReference type="NCBI Taxonomy" id="2741701"/>
    <lineage>
        <taxon>Bacteria</taxon>
        <taxon>Pseudomonadati</taxon>
        <taxon>Pseudomonadota</taxon>
        <taxon>Alphaproteobacteria</taxon>
        <taxon>Holosporales</taxon>
        <taxon>Candidatus Paracaedibacteraceae</taxon>
        <taxon>Candidatus Bodocaedibacter</taxon>
    </lineage>
</organism>
<keyword evidence="1" id="KW-0732">Signal</keyword>
<feature type="signal peptide" evidence="1">
    <location>
        <begin position="1"/>
        <end position="23"/>
    </location>
</feature>
<accession>A0A7L9RRQ9</accession>
<dbReference type="PROSITE" id="PS51257">
    <property type="entry name" value="PROKAR_LIPOPROTEIN"/>
    <property type="match status" value="1"/>
</dbReference>
<reference evidence="3 4" key="1">
    <citation type="submission" date="2020-06" db="EMBL/GenBank/DDBJ databases">
        <title>The endosymbiont of the kinetoplastid Bodo saltans is a Paracaedibacter-like alpha-proteobacterium possessing a putative toxin-antitoxin system.</title>
        <authorList>
            <person name="Midha S."/>
            <person name="Rigden D.J."/>
            <person name="Siozios S."/>
            <person name="Hurst G.D.D."/>
            <person name="Jackson A.P."/>
        </authorList>
    </citation>
    <scope>NUCLEOTIDE SEQUENCE [LARGE SCALE GENOMIC DNA]</scope>
    <source>
        <strain evidence="3">Lake Konstanz</strain>
    </source>
</reference>
<keyword evidence="4" id="KW-1185">Reference proteome</keyword>
<proteinExistence type="predicted"/>